<reference evidence="9" key="1">
    <citation type="journal article" date="2019" name="Int. J. Syst. Evol. Microbiol.">
        <title>The Global Catalogue of Microorganisms (GCM) 10K type strain sequencing project: providing services to taxonomists for standard genome sequencing and annotation.</title>
        <authorList>
            <consortium name="The Broad Institute Genomics Platform"/>
            <consortium name="The Broad Institute Genome Sequencing Center for Infectious Disease"/>
            <person name="Wu L."/>
            <person name="Ma J."/>
        </authorList>
    </citation>
    <scope>NUCLEOTIDE SEQUENCE [LARGE SCALE GENOMIC DNA]</scope>
    <source>
        <strain evidence="9">KCTC 42964</strain>
    </source>
</reference>
<keyword evidence="3 7" id="KW-0963">Cytoplasm</keyword>
<dbReference type="GO" id="GO:0004719">
    <property type="term" value="F:protein-L-isoaspartate (D-aspartate) O-methyltransferase activity"/>
    <property type="evidence" value="ECO:0007669"/>
    <property type="project" value="UniProtKB-EC"/>
</dbReference>
<dbReference type="RefSeq" id="WP_379898754.1">
    <property type="nucleotide sequence ID" value="NZ_JBHRTR010000015.1"/>
</dbReference>
<evidence type="ECO:0000256" key="6">
    <source>
        <dbReference type="ARBA" id="ARBA00022691"/>
    </source>
</evidence>
<dbReference type="EC" id="2.1.1.77" evidence="7"/>
<feature type="active site" evidence="7">
    <location>
        <position position="60"/>
    </location>
</feature>
<evidence type="ECO:0000313" key="8">
    <source>
        <dbReference type="EMBL" id="MFC3226673.1"/>
    </source>
</evidence>
<evidence type="ECO:0000256" key="5">
    <source>
        <dbReference type="ARBA" id="ARBA00022679"/>
    </source>
</evidence>
<dbReference type="InterPro" id="IPR029063">
    <property type="entry name" value="SAM-dependent_MTases_sf"/>
</dbReference>
<keyword evidence="5 7" id="KW-0808">Transferase</keyword>
<dbReference type="Proteomes" id="UP001595528">
    <property type="component" value="Unassembled WGS sequence"/>
</dbReference>
<dbReference type="HAMAP" id="MF_00090">
    <property type="entry name" value="PIMT"/>
    <property type="match status" value="1"/>
</dbReference>
<dbReference type="NCBIfam" id="NF001453">
    <property type="entry name" value="PRK00312.1"/>
    <property type="match status" value="1"/>
</dbReference>
<dbReference type="PROSITE" id="PS01279">
    <property type="entry name" value="PCMT"/>
    <property type="match status" value="1"/>
</dbReference>
<sequence>MSDQAHKIRLIMELRRSGITDTQVLSAVERVPRELFVPDTFGDRAYDNIALPIDQGQTISQPYVVAYMTQVLELFPRAKVLEIGTGSGYQAAVLSPLCRRVFTVERFRSLSRRAEERFRALGLTNIVTRVGDGMLGWPEQAPFDRIMVTAAAADEVPQALKEQLRDNGGILVVPVGDGVAQEIVKVRRNGDTFEESRMLPVRFVPLVKGVAEEKR</sequence>
<proteinExistence type="inferred from homology"/>
<comment type="subcellular location">
    <subcellularLocation>
        <location evidence="1 7">Cytoplasm</location>
    </subcellularLocation>
</comment>
<evidence type="ECO:0000313" key="9">
    <source>
        <dbReference type="Proteomes" id="UP001595528"/>
    </source>
</evidence>
<dbReference type="EMBL" id="JBHRTR010000015">
    <property type="protein sequence ID" value="MFC3226673.1"/>
    <property type="molecule type" value="Genomic_DNA"/>
</dbReference>
<evidence type="ECO:0000256" key="7">
    <source>
        <dbReference type="HAMAP-Rule" id="MF_00090"/>
    </source>
</evidence>
<comment type="caution">
    <text evidence="8">The sequence shown here is derived from an EMBL/GenBank/DDBJ whole genome shotgun (WGS) entry which is preliminary data.</text>
</comment>
<accession>A0ABV7KWC8</accession>
<keyword evidence="9" id="KW-1185">Reference proteome</keyword>
<dbReference type="InterPro" id="IPR000682">
    <property type="entry name" value="PCMT"/>
</dbReference>
<dbReference type="GO" id="GO:0032259">
    <property type="term" value="P:methylation"/>
    <property type="evidence" value="ECO:0007669"/>
    <property type="project" value="UniProtKB-KW"/>
</dbReference>
<dbReference type="NCBIfam" id="TIGR00080">
    <property type="entry name" value="pimt"/>
    <property type="match status" value="1"/>
</dbReference>
<dbReference type="PANTHER" id="PTHR11579:SF0">
    <property type="entry name" value="PROTEIN-L-ISOASPARTATE(D-ASPARTATE) O-METHYLTRANSFERASE"/>
    <property type="match status" value="1"/>
</dbReference>
<comment type="similarity">
    <text evidence="2 7">Belongs to the methyltransferase superfamily. L-isoaspartyl/D-aspartyl protein methyltransferase family.</text>
</comment>
<organism evidence="8 9">
    <name type="scientific">Marinibaculum pumilum</name>
    <dbReference type="NCBI Taxonomy" id="1766165"/>
    <lineage>
        <taxon>Bacteria</taxon>
        <taxon>Pseudomonadati</taxon>
        <taxon>Pseudomonadota</taxon>
        <taxon>Alphaproteobacteria</taxon>
        <taxon>Rhodospirillales</taxon>
        <taxon>Rhodospirillaceae</taxon>
        <taxon>Marinibaculum</taxon>
    </lineage>
</organism>
<comment type="catalytic activity">
    <reaction evidence="7">
        <text>[protein]-L-isoaspartate + S-adenosyl-L-methionine = [protein]-L-isoaspartate alpha-methyl ester + S-adenosyl-L-homocysteine</text>
        <dbReference type="Rhea" id="RHEA:12705"/>
        <dbReference type="Rhea" id="RHEA-COMP:12143"/>
        <dbReference type="Rhea" id="RHEA-COMP:12144"/>
        <dbReference type="ChEBI" id="CHEBI:57856"/>
        <dbReference type="ChEBI" id="CHEBI:59789"/>
        <dbReference type="ChEBI" id="CHEBI:90596"/>
        <dbReference type="ChEBI" id="CHEBI:90598"/>
        <dbReference type="EC" id="2.1.1.77"/>
    </reaction>
</comment>
<dbReference type="SUPFAM" id="SSF53335">
    <property type="entry name" value="S-adenosyl-L-methionine-dependent methyltransferases"/>
    <property type="match status" value="1"/>
</dbReference>
<dbReference type="Pfam" id="PF01135">
    <property type="entry name" value="PCMT"/>
    <property type="match status" value="1"/>
</dbReference>
<name>A0ABV7KWC8_9PROT</name>
<dbReference type="Gene3D" id="3.40.50.150">
    <property type="entry name" value="Vaccinia Virus protein VP39"/>
    <property type="match status" value="1"/>
</dbReference>
<keyword evidence="6 7" id="KW-0949">S-adenosyl-L-methionine</keyword>
<keyword evidence="4 7" id="KW-0489">Methyltransferase</keyword>
<protein>
    <recommendedName>
        <fullName evidence="7">Protein-L-isoaspartate O-methyltransferase</fullName>
        <ecNumber evidence="7">2.1.1.77</ecNumber>
    </recommendedName>
    <alternativeName>
        <fullName evidence="7">L-isoaspartyl protein carboxyl methyltransferase</fullName>
    </alternativeName>
    <alternativeName>
        <fullName evidence="7">Protein L-isoaspartyl methyltransferase</fullName>
    </alternativeName>
    <alternativeName>
        <fullName evidence="7">Protein-beta-aspartate methyltransferase</fullName>
        <shortName evidence="7">PIMT</shortName>
    </alternativeName>
</protein>
<evidence type="ECO:0000256" key="4">
    <source>
        <dbReference type="ARBA" id="ARBA00022603"/>
    </source>
</evidence>
<evidence type="ECO:0000256" key="1">
    <source>
        <dbReference type="ARBA" id="ARBA00004496"/>
    </source>
</evidence>
<comment type="function">
    <text evidence="7">Catalyzes the methyl esterification of L-isoaspartyl residues in peptides and proteins that result from spontaneous decomposition of normal L-aspartyl and L-asparaginyl residues. It plays a role in the repair and/or degradation of damaged proteins.</text>
</comment>
<dbReference type="PANTHER" id="PTHR11579">
    <property type="entry name" value="PROTEIN-L-ISOASPARTATE O-METHYLTRANSFERASE"/>
    <property type="match status" value="1"/>
</dbReference>
<dbReference type="CDD" id="cd02440">
    <property type="entry name" value="AdoMet_MTases"/>
    <property type="match status" value="1"/>
</dbReference>
<evidence type="ECO:0000256" key="2">
    <source>
        <dbReference type="ARBA" id="ARBA00005369"/>
    </source>
</evidence>
<gene>
    <name evidence="7" type="primary">pcm</name>
    <name evidence="8" type="ORF">ACFOGJ_05485</name>
</gene>
<evidence type="ECO:0000256" key="3">
    <source>
        <dbReference type="ARBA" id="ARBA00022490"/>
    </source>
</evidence>